<dbReference type="GO" id="GO:0034453">
    <property type="term" value="P:microtubule anchoring"/>
    <property type="evidence" value="ECO:0007669"/>
    <property type="project" value="InterPro"/>
</dbReference>
<dbReference type="Gene3D" id="1.10.238.10">
    <property type="entry name" value="EF-hand"/>
    <property type="match status" value="1"/>
</dbReference>
<feature type="compositionally biased region" description="Low complexity" evidence="4">
    <location>
        <begin position="245"/>
        <end position="265"/>
    </location>
</feature>
<feature type="region of interest" description="Disordered" evidence="4">
    <location>
        <begin position="299"/>
        <end position="362"/>
    </location>
</feature>
<evidence type="ECO:0000256" key="3">
    <source>
        <dbReference type="ARBA" id="ARBA00023212"/>
    </source>
</evidence>
<evidence type="ECO:0000313" key="6">
    <source>
        <dbReference type="EMBL" id="ESO84966.1"/>
    </source>
</evidence>
<dbReference type="PANTHER" id="PTHR15431">
    <property type="entry name" value="FGFR1 ONCOGENE PARTNER/LISH DOMAIN-CONTAINING PROTEIN"/>
    <property type="match status" value="1"/>
</dbReference>
<dbReference type="PROSITE" id="PS50222">
    <property type="entry name" value="EF_HAND_2"/>
    <property type="match status" value="1"/>
</dbReference>
<feature type="region of interest" description="Disordered" evidence="4">
    <location>
        <begin position="386"/>
        <end position="414"/>
    </location>
</feature>
<evidence type="ECO:0000256" key="1">
    <source>
        <dbReference type="ARBA" id="ARBA00022490"/>
    </source>
</evidence>
<feature type="compositionally biased region" description="Basic and acidic residues" evidence="4">
    <location>
        <begin position="350"/>
        <end position="362"/>
    </location>
</feature>
<keyword evidence="7" id="KW-1185">Reference proteome</keyword>
<dbReference type="GO" id="GO:0005813">
    <property type="term" value="C:centrosome"/>
    <property type="evidence" value="ECO:0007669"/>
    <property type="project" value="TreeGrafter"/>
</dbReference>
<keyword evidence="1" id="KW-0963">Cytoplasm</keyword>
<sequence length="462" mass="51868">MQTLEVNGTLGKIRAQLRANVFLALEEQDTVKNKSQLENKSLIQFLSTKEGKLVGGLVREFLEFFELDSTLAVFEPESGLGSDCPRRSALAKELNVIDNNDTSKAPLFLQVLKQKSGPNTNSSVESIKSSALYESDVTIPEELSAKQLADAKEKFEFYDKDGSNSIDKDELRDLFTDMFPNFHRNMLDRYVNDEFKALDKDFSNRTYFSLMPRGIDFEEFLGMYKRLFILCRSVVTGETTTTQEIKQTKTTTNNAFHSPLSSKSESISEKKDLSNGKLFTVKNTNKPDINDILGSDLDDDSFFDDPPPNDSGLKNFNSISKDKGSPKSTDKKDDILSLKDAPSLVNTKKPSSDSDSEKDKNLRSIDKRLKDLGLDNDDDIEYEDDFDASGHSLSQKSPRVSSRSDVKSYNENGSICEEIEEDIEDFSIEGEDLKSAMDDFTTDCSISQADRGFDYAEDLQLP</sequence>
<dbReference type="GO" id="GO:0005509">
    <property type="term" value="F:calcium ion binding"/>
    <property type="evidence" value="ECO:0007669"/>
    <property type="project" value="InterPro"/>
</dbReference>
<dbReference type="PROSITE" id="PS00018">
    <property type="entry name" value="EF_HAND_1"/>
    <property type="match status" value="1"/>
</dbReference>
<protein>
    <recommendedName>
        <fullName evidence="5">EF-hand domain-containing protein</fullName>
    </recommendedName>
</protein>
<dbReference type="InterPro" id="IPR002048">
    <property type="entry name" value="EF_hand_dom"/>
</dbReference>
<evidence type="ECO:0000256" key="2">
    <source>
        <dbReference type="ARBA" id="ARBA00022837"/>
    </source>
</evidence>
<dbReference type="Pfam" id="PF09398">
    <property type="entry name" value="FOP_dimer"/>
    <property type="match status" value="1"/>
</dbReference>
<dbReference type="OMA" id="DITQDHT"/>
<keyword evidence="3" id="KW-0206">Cytoskeleton</keyword>
<dbReference type="PANTHER" id="PTHR15431:SF9">
    <property type="entry name" value="CENTROSOMAL PROTEIN 43"/>
    <property type="match status" value="1"/>
</dbReference>
<reference evidence="6 7" key="1">
    <citation type="journal article" date="2013" name="Nature">
        <title>Insights into bilaterian evolution from three spiralian genomes.</title>
        <authorList>
            <person name="Simakov O."/>
            <person name="Marletaz F."/>
            <person name="Cho S.J."/>
            <person name="Edsinger-Gonzales E."/>
            <person name="Havlak P."/>
            <person name="Hellsten U."/>
            <person name="Kuo D.H."/>
            <person name="Larsson T."/>
            <person name="Lv J."/>
            <person name="Arendt D."/>
            <person name="Savage R."/>
            <person name="Osoegawa K."/>
            <person name="de Jong P."/>
            <person name="Grimwood J."/>
            <person name="Chapman J.A."/>
            <person name="Shapiro H."/>
            <person name="Aerts A."/>
            <person name="Otillar R.P."/>
            <person name="Terry A.Y."/>
            <person name="Boore J.L."/>
            <person name="Grigoriev I.V."/>
            <person name="Lindberg D.R."/>
            <person name="Seaver E.C."/>
            <person name="Weisblat D.A."/>
            <person name="Putnam N.H."/>
            <person name="Rokhsar D.S."/>
        </authorList>
    </citation>
    <scope>NUCLEOTIDE SEQUENCE [LARGE SCALE GENOMIC DNA]</scope>
</reference>
<dbReference type="KEGG" id="lgi:LOTGIDRAFT_236017"/>
<dbReference type="SUPFAM" id="SSF47473">
    <property type="entry name" value="EF-hand"/>
    <property type="match status" value="1"/>
</dbReference>
<evidence type="ECO:0000313" key="7">
    <source>
        <dbReference type="Proteomes" id="UP000030746"/>
    </source>
</evidence>
<gene>
    <name evidence="6" type="ORF">LOTGIDRAFT_236017</name>
</gene>
<organism evidence="6 7">
    <name type="scientific">Lottia gigantea</name>
    <name type="common">Giant owl limpet</name>
    <dbReference type="NCBI Taxonomy" id="225164"/>
    <lineage>
        <taxon>Eukaryota</taxon>
        <taxon>Metazoa</taxon>
        <taxon>Spiralia</taxon>
        <taxon>Lophotrochozoa</taxon>
        <taxon>Mollusca</taxon>
        <taxon>Gastropoda</taxon>
        <taxon>Patellogastropoda</taxon>
        <taxon>Lottioidea</taxon>
        <taxon>Lottiidae</taxon>
        <taxon>Lottia</taxon>
    </lineage>
</organism>
<dbReference type="EMBL" id="KB203357">
    <property type="protein sequence ID" value="ESO84966.1"/>
    <property type="molecule type" value="Genomic_DNA"/>
</dbReference>
<dbReference type="InterPro" id="IPR011992">
    <property type="entry name" value="EF-hand-dom_pair"/>
</dbReference>
<feature type="compositionally biased region" description="Basic and acidic residues" evidence="4">
    <location>
        <begin position="320"/>
        <end position="337"/>
    </location>
</feature>
<dbReference type="Gene3D" id="1.20.960.40">
    <property type="match status" value="1"/>
</dbReference>
<dbReference type="OrthoDB" id="2160638at2759"/>
<dbReference type="CDD" id="cd00051">
    <property type="entry name" value="EFh"/>
    <property type="match status" value="1"/>
</dbReference>
<dbReference type="HOGENOM" id="CLU_039837_2_0_1"/>
<evidence type="ECO:0000256" key="4">
    <source>
        <dbReference type="SAM" id="MobiDB-lite"/>
    </source>
</evidence>
<feature type="compositionally biased region" description="Polar residues" evidence="4">
    <location>
        <begin position="391"/>
        <end position="401"/>
    </location>
</feature>
<accession>V3ZVL0</accession>
<evidence type="ECO:0000259" key="5">
    <source>
        <dbReference type="PROSITE" id="PS50222"/>
    </source>
</evidence>
<name>V3ZVL0_LOTGI</name>
<dbReference type="InterPro" id="IPR018247">
    <property type="entry name" value="EF_Hand_1_Ca_BS"/>
</dbReference>
<dbReference type="InterPro" id="IPR018993">
    <property type="entry name" value="FOP_dimerisation-dom_N"/>
</dbReference>
<dbReference type="STRING" id="225164.V3ZVL0"/>
<dbReference type="RefSeq" id="XP_009064353.1">
    <property type="nucleotide sequence ID" value="XM_009066105.1"/>
</dbReference>
<dbReference type="CTD" id="20250027"/>
<feature type="region of interest" description="Disordered" evidence="4">
    <location>
        <begin position="245"/>
        <end position="269"/>
    </location>
</feature>
<dbReference type="Proteomes" id="UP000030746">
    <property type="component" value="Unassembled WGS sequence"/>
</dbReference>
<proteinExistence type="predicted"/>
<keyword evidence="2" id="KW-0106">Calcium</keyword>
<feature type="domain" description="EF-hand" evidence="5">
    <location>
        <begin position="146"/>
        <end position="181"/>
    </location>
</feature>
<dbReference type="AlphaFoldDB" id="V3ZVL0"/>
<dbReference type="GeneID" id="20250027"/>